<dbReference type="PANTHER" id="PTHR11909">
    <property type="entry name" value="CASEIN KINASE-RELATED"/>
    <property type="match status" value="1"/>
</dbReference>
<organism evidence="2 3">
    <name type="scientific">Caenorhabditis angaria</name>
    <dbReference type="NCBI Taxonomy" id="860376"/>
    <lineage>
        <taxon>Eukaryota</taxon>
        <taxon>Metazoa</taxon>
        <taxon>Ecdysozoa</taxon>
        <taxon>Nematoda</taxon>
        <taxon>Chromadorea</taxon>
        <taxon>Rhabditida</taxon>
        <taxon>Rhabditina</taxon>
        <taxon>Rhabditomorpha</taxon>
        <taxon>Rhabditoidea</taxon>
        <taxon>Rhabditidae</taxon>
        <taxon>Peloderinae</taxon>
        <taxon>Caenorhabditis</taxon>
    </lineage>
</organism>
<gene>
    <name evidence="2" type="ORF">CAMP_LOCUS2809</name>
</gene>
<dbReference type="OrthoDB" id="10020333at2759"/>
<dbReference type="PROSITE" id="PS50011">
    <property type="entry name" value="PROTEIN_KINASE_DOM"/>
    <property type="match status" value="1"/>
</dbReference>
<dbReference type="InterPro" id="IPR050235">
    <property type="entry name" value="CK1_Ser-Thr_kinase"/>
</dbReference>
<dbReference type="SUPFAM" id="SSF56112">
    <property type="entry name" value="Protein kinase-like (PK-like)"/>
    <property type="match status" value="1"/>
</dbReference>
<dbReference type="InterPro" id="IPR000719">
    <property type="entry name" value="Prot_kinase_dom"/>
</dbReference>
<dbReference type="EMBL" id="CANHGI010000001">
    <property type="protein sequence ID" value="CAI5440172.1"/>
    <property type="molecule type" value="Genomic_DNA"/>
</dbReference>
<evidence type="ECO:0000313" key="2">
    <source>
        <dbReference type="EMBL" id="CAI5440172.1"/>
    </source>
</evidence>
<dbReference type="Gene3D" id="1.10.510.10">
    <property type="entry name" value="Transferase(Phosphotransferase) domain 1"/>
    <property type="match status" value="1"/>
</dbReference>
<keyword evidence="3" id="KW-1185">Reference proteome</keyword>
<evidence type="ECO:0000259" key="1">
    <source>
        <dbReference type="PROSITE" id="PS50011"/>
    </source>
</evidence>
<sequence length="171" mass="19694">MEELHSIGYIHRDIKASNFAPGRGRSSTIFIFDFGLSRRFVDGSNMKLSPRKNVGWRGTVRYASLNAHKQLDLARRDNIESWFYMLLEMKIGSLPWCFLRERDQVGNSKMLIKKDRANFFSNLPQQFQEIMDIIDKIRIDDNCELSYIGTVSVTSVAIMAEHGSNNISIPE</sequence>
<name>A0A9P1IBD4_9PELO</name>
<proteinExistence type="predicted"/>
<reference evidence="2" key="1">
    <citation type="submission" date="2022-11" db="EMBL/GenBank/DDBJ databases">
        <authorList>
            <person name="Kikuchi T."/>
        </authorList>
    </citation>
    <scope>NUCLEOTIDE SEQUENCE</scope>
    <source>
        <strain evidence="2">PS1010</strain>
    </source>
</reference>
<dbReference type="AlphaFoldDB" id="A0A9P1IBD4"/>
<comment type="caution">
    <text evidence="2">The sequence shown here is derived from an EMBL/GenBank/DDBJ whole genome shotgun (WGS) entry which is preliminary data.</text>
</comment>
<dbReference type="GO" id="GO:0004672">
    <property type="term" value="F:protein kinase activity"/>
    <property type="evidence" value="ECO:0007669"/>
    <property type="project" value="InterPro"/>
</dbReference>
<dbReference type="InterPro" id="IPR011009">
    <property type="entry name" value="Kinase-like_dom_sf"/>
</dbReference>
<evidence type="ECO:0000313" key="3">
    <source>
        <dbReference type="Proteomes" id="UP001152747"/>
    </source>
</evidence>
<feature type="domain" description="Protein kinase" evidence="1">
    <location>
        <begin position="1"/>
        <end position="171"/>
    </location>
</feature>
<dbReference type="GO" id="GO:0005524">
    <property type="term" value="F:ATP binding"/>
    <property type="evidence" value="ECO:0007669"/>
    <property type="project" value="InterPro"/>
</dbReference>
<accession>A0A9P1IBD4</accession>
<protein>
    <recommendedName>
        <fullName evidence="1">Protein kinase domain-containing protein</fullName>
    </recommendedName>
</protein>
<dbReference type="Proteomes" id="UP001152747">
    <property type="component" value="Unassembled WGS sequence"/>
</dbReference>